<dbReference type="RefSeq" id="WP_270056703.1">
    <property type="nucleotide sequence ID" value="NZ_CP115149.1"/>
</dbReference>
<dbReference type="Proteomes" id="UP001212803">
    <property type="component" value="Chromosome"/>
</dbReference>
<evidence type="ECO:0000313" key="1">
    <source>
        <dbReference type="EMBL" id="WBL36178.1"/>
    </source>
</evidence>
<organism evidence="1 2">
    <name type="scientific">Tepidiforma flava</name>
    <dbReference type="NCBI Taxonomy" id="3004094"/>
    <lineage>
        <taxon>Bacteria</taxon>
        <taxon>Bacillati</taxon>
        <taxon>Chloroflexota</taxon>
        <taxon>Tepidiformia</taxon>
        <taxon>Tepidiformales</taxon>
        <taxon>Tepidiformaceae</taxon>
        <taxon>Tepidiforma</taxon>
    </lineage>
</organism>
<evidence type="ECO:0000313" key="2">
    <source>
        <dbReference type="Proteomes" id="UP001212803"/>
    </source>
</evidence>
<protein>
    <recommendedName>
        <fullName evidence="3">Response regulatory domain-containing protein</fullName>
    </recommendedName>
</protein>
<sequence length="115" mass="11856">MAESGEFDIVCRAVDGDGVGGLVDIARLAGWGRPVVAVFEAAAPELVAEAFAAGADACLELGADPRVVVAQVRAVLRRAGAYDAGAPGSSGVLQVGDLVVDVDRCEVQRGGWWYR</sequence>
<evidence type="ECO:0008006" key="3">
    <source>
        <dbReference type="Google" id="ProtNLM"/>
    </source>
</evidence>
<gene>
    <name evidence="1" type="ORF">O0235_00730</name>
</gene>
<keyword evidence="2" id="KW-1185">Reference proteome</keyword>
<dbReference type="SUPFAM" id="SSF52172">
    <property type="entry name" value="CheY-like"/>
    <property type="match status" value="1"/>
</dbReference>
<proteinExistence type="predicted"/>
<name>A0ABY7M838_9CHLR</name>
<dbReference type="InterPro" id="IPR011006">
    <property type="entry name" value="CheY-like_superfamily"/>
</dbReference>
<dbReference type="EMBL" id="CP115149">
    <property type="protein sequence ID" value="WBL36178.1"/>
    <property type="molecule type" value="Genomic_DNA"/>
</dbReference>
<accession>A0ABY7M838</accession>
<reference evidence="1 2" key="1">
    <citation type="journal article" date="2023" name="ISME J.">
        <title>Thermophilic Dehalococcoidia with unusual traits shed light on an unexpected past.</title>
        <authorList>
            <person name="Palmer M."/>
            <person name="Covington J.K."/>
            <person name="Zhou E.M."/>
            <person name="Thomas S.C."/>
            <person name="Habib N."/>
            <person name="Seymour C.O."/>
            <person name="Lai D."/>
            <person name="Johnston J."/>
            <person name="Hashimi A."/>
            <person name="Jiao J.Y."/>
            <person name="Muok A.R."/>
            <person name="Liu L."/>
            <person name="Xian W.D."/>
            <person name="Zhi X.Y."/>
            <person name="Li M.M."/>
            <person name="Silva L.P."/>
            <person name="Bowen B.P."/>
            <person name="Louie K."/>
            <person name="Briegel A."/>
            <person name="Pett-Ridge J."/>
            <person name="Weber P.K."/>
            <person name="Tocheva E.I."/>
            <person name="Woyke T."/>
            <person name="Northen T.R."/>
            <person name="Mayali X."/>
            <person name="Li W.J."/>
            <person name="Hedlund B.P."/>
        </authorList>
    </citation>
    <scope>NUCLEOTIDE SEQUENCE [LARGE SCALE GENOMIC DNA]</scope>
    <source>
        <strain evidence="1 2">YIM 72310</strain>
    </source>
</reference>